<organism evidence="14 15">
    <name type="scientific">Williamwhitmania taraxaci</name>
    <dbReference type="NCBI Taxonomy" id="1640674"/>
    <lineage>
        <taxon>Bacteria</taxon>
        <taxon>Pseudomonadati</taxon>
        <taxon>Bacteroidota</taxon>
        <taxon>Bacteroidia</taxon>
        <taxon>Bacteroidales</taxon>
        <taxon>Williamwhitmaniaceae</taxon>
        <taxon>Williamwhitmania</taxon>
    </lineage>
</organism>
<dbReference type="GO" id="GO:0005524">
    <property type="term" value="F:ATP binding"/>
    <property type="evidence" value="ECO:0007669"/>
    <property type="project" value="UniProtKB-UniRule"/>
</dbReference>
<feature type="region of interest" description="Domain I, interacts with DnaA modulators" evidence="8">
    <location>
        <begin position="1"/>
        <end position="85"/>
    </location>
</feature>
<dbReference type="PANTHER" id="PTHR30050">
    <property type="entry name" value="CHROMOSOMAL REPLICATION INITIATOR PROTEIN DNAA"/>
    <property type="match status" value="1"/>
</dbReference>
<dbReference type="GO" id="GO:0006275">
    <property type="term" value="P:regulation of DNA replication"/>
    <property type="evidence" value="ECO:0007669"/>
    <property type="project" value="UniProtKB-UniRule"/>
</dbReference>
<keyword evidence="5 8" id="KW-0067">ATP-binding</keyword>
<dbReference type="Pfam" id="PF11638">
    <property type="entry name" value="DnaA_N"/>
    <property type="match status" value="1"/>
</dbReference>
<feature type="domain" description="AAA+ ATPase" evidence="12">
    <location>
        <begin position="175"/>
        <end position="305"/>
    </location>
</feature>
<dbReference type="EMBL" id="FMYP01000002">
    <property type="protein sequence ID" value="SDB83306.1"/>
    <property type="molecule type" value="Genomic_DNA"/>
</dbReference>
<feature type="region of interest" description="Domain IV, binds dsDNA" evidence="8">
    <location>
        <begin position="359"/>
        <end position="479"/>
    </location>
</feature>
<reference evidence="14 15" key="1">
    <citation type="submission" date="2016-09" db="EMBL/GenBank/DDBJ databases">
        <authorList>
            <person name="Capua I."/>
            <person name="De Benedictis P."/>
            <person name="Joannis T."/>
            <person name="Lombin L.H."/>
            <person name="Cattoli G."/>
        </authorList>
    </citation>
    <scope>NUCLEOTIDE SEQUENCE [LARGE SCALE GENOMIC DNA]</scope>
    <source>
        <strain evidence="14 15">A7P-90m</strain>
    </source>
</reference>
<dbReference type="Gene3D" id="1.10.8.60">
    <property type="match status" value="1"/>
</dbReference>
<comment type="function">
    <text evidence="8 10">Plays an essential role in the initiation and regulation of chromosomal replication. ATP-DnaA binds to the origin of replication (oriC) to initiate formation of the DNA replication initiation complex once per cell cycle. Binds the DnaA box (a 9 base pair repeat at the origin) and separates the double-stranded (ds)DNA. Forms a right-handed helical filament on oriC DNA; dsDNA binds to the exterior of the filament while single-stranded (ss)DNA is stabiized in the filament's interior. The ATP-DnaA-oriC complex binds and stabilizes one strand of the AT-rich DNA unwinding element (DUE), permitting loading of DNA polymerase. After initiation quickly degrades to an ADP-DnaA complex that is not apt for DNA replication. Binds acidic phospholipids.</text>
</comment>
<accession>A0A1G6GQ22</accession>
<dbReference type="InterPro" id="IPR018312">
    <property type="entry name" value="Chromosome_initiator_DnaA_CS"/>
</dbReference>
<evidence type="ECO:0000259" key="12">
    <source>
        <dbReference type="SMART" id="SM00382"/>
    </source>
</evidence>
<feature type="binding site" evidence="8">
    <location>
        <position position="186"/>
    </location>
    <ligand>
        <name>ATP</name>
        <dbReference type="ChEBI" id="CHEBI:30616"/>
    </ligand>
</feature>
<dbReference type="InterPro" id="IPR024633">
    <property type="entry name" value="DnaA_N_dom"/>
</dbReference>
<evidence type="ECO:0000256" key="4">
    <source>
        <dbReference type="ARBA" id="ARBA00022741"/>
    </source>
</evidence>
<dbReference type="InterPro" id="IPR013317">
    <property type="entry name" value="DnaA_dom"/>
</dbReference>
<evidence type="ECO:0000256" key="9">
    <source>
        <dbReference type="NCBIfam" id="TIGR00362"/>
    </source>
</evidence>
<comment type="subcellular location">
    <subcellularLocation>
        <location evidence="8">Cytoplasm</location>
    </subcellularLocation>
</comment>
<dbReference type="InterPro" id="IPR027417">
    <property type="entry name" value="P-loop_NTPase"/>
</dbReference>
<keyword evidence="6 8" id="KW-0446">Lipid-binding</keyword>
<dbReference type="InterPro" id="IPR020591">
    <property type="entry name" value="Chromosome_initiator_DnaA-like"/>
</dbReference>
<proteinExistence type="inferred from homology"/>
<dbReference type="SUPFAM" id="SSF48295">
    <property type="entry name" value="TrpR-like"/>
    <property type="match status" value="1"/>
</dbReference>
<evidence type="ECO:0000256" key="6">
    <source>
        <dbReference type="ARBA" id="ARBA00023121"/>
    </source>
</evidence>
<evidence type="ECO:0000256" key="7">
    <source>
        <dbReference type="ARBA" id="ARBA00023125"/>
    </source>
</evidence>
<dbReference type="Gene3D" id="3.40.50.300">
    <property type="entry name" value="P-loop containing nucleotide triphosphate hydrolases"/>
    <property type="match status" value="1"/>
</dbReference>
<dbReference type="STRING" id="1640674.SAMN05216323_100276"/>
<feature type="domain" description="Chromosomal replication initiator DnaA C-terminal" evidence="13">
    <location>
        <begin position="386"/>
        <end position="455"/>
    </location>
</feature>
<evidence type="ECO:0000313" key="15">
    <source>
        <dbReference type="Proteomes" id="UP000199452"/>
    </source>
</evidence>
<protein>
    <recommendedName>
        <fullName evidence="8 9">Chromosomal replication initiator protein DnaA</fullName>
    </recommendedName>
</protein>
<dbReference type="NCBIfam" id="TIGR00362">
    <property type="entry name" value="DnaA"/>
    <property type="match status" value="1"/>
</dbReference>
<keyword evidence="15" id="KW-1185">Reference proteome</keyword>
<evidence type="ECO:0000256" key="5">
    <source>
        <dbReference type="ARBA" id="ARBA00022840"/>
    </source>
</evidence>
<dbReference type="Gene3D" id="3.30.300.180">
    <property type="match status" value="1"/>
</dbReference>
<dbReference type="Proteomes" id="UP000199452">
    <property type="component" value="Unassembled WGS sequence"/>
</dbReference>
<dbReference type="SMART" id="SM00760">
    <property type="entry name" value="Bac_DnaA_C"/>
    <property type="match status" value="1"/>
</dbReference>
<dbReference type="HAMAP" id="MF_00377">
    <property type="entry name" value="DnaA_bact"/>
    <property type="match status" value="1"/>
</dbReference>
<dbReference type="Pfam" id="PF00308">
    <property type="entry name" value="Bac_DnaA"/>
    <property type="match status" value="1"/>
</dbReference>
<dbReference type="GO" id="GO:0005737">
    <property type="term" value="C:cytoplasm"/>
    <property type="evidence" value="ECO:0007669"/>
    <property type="project" value="UniProtKB-SubCell"/>
</dbReference>
<dbReference type="FunFam" id="3.40.50.300:FF:000668">
    <property type="entry name" value="Chromosomal replication initiator protein DnaA"/>
    <property type="match status" value="1"/>
</dbReference>
<dbReference type="Pfam" id="PF08299">
    <property type="entry name" value="Bac_DnaA_C"/>
    <property type="match status" value="1"/>
</dbReference>
<dbReference type="RefSeq" id="WP_092434446.1">
    <property type="nucleotide sequence ID" value="NZ_FMYP01000002.1"/>
</dbReference>
<name>A0A1G6GQ22_9BACT</name>
<feature type="binding site" evidence="8">
    <location>
        <position position="189"/>
    </location>
    <ligand>
        <name>ATP</name>
        <dbReference type="ChEBI" id="CHEBI:30616"/>
    </ligand>
</feature>
<dbReference type="CDD" id="cd00009">
    <property type="entry name" value="AAA"/>
    <property type="match status" value="1"/>
</dbReference>
<dbReference type="InterPro" id="IPR010921">
    <property type="entry name" value="Trp_repressor/repl_initiator"/>
</dbReference>
<dbReference type="InterPro" id="IPR013159">
    <property type="entry name" value="DnaA_C"/>
</dbReference>
<dbReference type="InterPro" id="IPR003593">
    <property type="entry name" value="AAA+_ATPase"/>
</dbReference>
<evidence type="ECO:0000256" key="10">
    <source>
        <dbReference type="RuleBase" id="RU000577"/>
    </source>
</evidence>
<keyword evidence="4 8" id="KW-0547">Nucleotide-binding</keyword>
<gene>
    <name evidence="8" type="primary">dnaA</name>
    <name evidence="14" type="ORF">SAMN05216323_100276</name>
</gene>
<evidence type="ECO:0000313" key="14">
    <source>
        <dbReference type="EMBL" id="SDB83306.1"/>
    </source>
</evidence>
<evidence type="ECO:0000256" key="3">
    <source>
        <dbReference type="ARBA" id="ARBA00022705"/>
    </source>
</evidence>
<comment type="domain">
    <text evidence="8">Domain I is involved in oligomerization and binding regulators, domain II is flexibile and of varying length in different bacteria, domain III forms the AAA+ region, while domain IV binds dsDNA.</text>
</comment>
<feature type="binding site" evidence="8">
    <location>
        <position position="190"/>
    </location>
    <ligand>
        <name>ATP</name>
        <dbReference type="ChEBI" id="CHEBI:30616"/>
    </ligand>
</feature>
<evidence type="ECO:0000259" key="13">
    <source>
        <dbReference type="SMART" id="SM00760"/>
    </source>
</evidence>
<dbReference type="GO" id="GO:0008289">
    <property type="term" value="F:lipid binding"/>
    <property type="evidence" value="ECO:0007669"/>
    <property type="project" value="UniProtKB-KW"/>
</dbReference>
<dbReference type="GO" id="GO:0006270">
    <property type="term" value="P:DNA replication initiation"/>
    <property type="evidence" value="ECO:0007669"/>
    <property type="project" value="UniProtKB-UniRule"/>
</dbReference>
<dbReference type="InterPro" id="IPR001957">
    <property type="entry name" value="Chromosome_initiator_DnaA"/>
</dbReference>
<dbReference type="SMART" id="SM00382">
    <property type="entry name" value="AAA"/>
    <property type="match status" value="1"/>
</dbReference>
<keyword evidence="7 8" id="KW-0238">DNA-binding</keyword>
<comment type="similarity">
    <text evidence="1 8 11">Belongs to the DnaA family.</text>
</comment>
<evidence type="ECO:0000256" key="2">
    <source>
        <dbReference type="ARBA" id="ARBA00022490"/>
    </source>
</evidence>
<dbReference type="PRINTS" id="PR00051">
    <property type="entry name" value="DNAA"/>
</dbReference>
<evidence type="ECO:0000256" key="8">
    <source>
        <dbReference type="HAMAP-Rule" id="MF_00377"/>
    </source>
</evidence>
<dbReference type="PROSITE" id="PS01008">
    <property type="entry name" value="DNAA"/>
    <property type="match status" value="1"/>
</dbReference>
<dbReference type="OrthoDB" id="9807019at2"/>
<dbReference type="CDD" id="cd06571">
    <property type="entry name" value="Bac_DnaA_C"/>
    <property type="match status" value="1"/>
</dbReference>
<dbReference type="InterPro" id="IPR038454">
    <property type="entry name" value="DnaA_N_sf"/>
</dbReference>
<keyword evidence="3 8" id="KW-0235">DNA replication</keyword>
<evidence type="ECO:0000256" key="1">
    <source>
        <dbReference type="ARBA" id="ARBA00006583"/>
    </source>
</evidence>
<dbReference type="GO" id="GO:0003688">
    <property type="term" value="F:DNA replication origin binding"/>
    <property type="evidence" value="ECO:0007669"/>
    <property type="project" value="UniProtKB-UniRule"/>
</dbReference>
<dbReference type="SUPFAM" id="SSF52540">
    <property type="entry name" value="P-loop containing nucleoside triphosphate hydrolases"/>
    <property type="match status" value="1"/>
</dbReference>
<dbReference type="Gene3D" id="1.10.1750.10">
    <property type="match status" value="1"/>
</dbReference>
<comment type="subunit">
    <text evidence="8">Oligomerizes as a right-handed, spiral filament on DNA at oriC.</text>
</comment>
<evidence type="ECO:0000256" key="11">
    <source>
        <dbReference type="RuleBase" id="RU004227"/>
    </source>
</evidence>
<dbReference type="PANTHER" id="PTHR30050:SF2">
    <property type="entry name" value="CHROMOSOMAL REPLICATION INITIATOR PROTEIN DNAA"/>
    <property type="match status" value="1"/>
</dbReference>
<dbReference type="AlphaFoldDB" id="A0A1G6GQ22"/>
<comment type="caution">
    <text evidence="8">Lacks conserved residue(s) required for the propagation of feature annotation.</text>
</comment>
<keyword evidence="2 8" id="KW-0963">Cytoplasm</keyword>
<feature type="binding site" evidence="8">
    <location>
        <position position="188"/>
    </location>
    <ligand>
        <name>ATP</name>
        <dbReference type="ChEBI" id="CHEBI:30616"/>
    </ligand>
</feature>
<sequence length="479" mass="54072">MSKHGEVWSSCLKIIRDNVPAASYKTWFEPIVPVKIENKILTIQVPSPFFYEYLEEQYIDILRKTIRKELGIEAKLEYSVVMDNSAMVAGTQTPTTVKFPTQSKGDLKNRPISVSTQPSGENQIKNPFIIPGLKKLQIDPQLNSDNSFSNFIEGDCNRLARSAGLAIANNPGKTAFNPLFIYGNSGLGKTHLAHAIGIEVKEQYPDKVVLYVSAVHFQNQFVDAIKNNSKNDFLHFYQMIDVLIIDDVHDFAGKEKTQDTFFHIFNHLHQTGKQLILTSDKAPVELQGLEQRLLSRFKWGLSADLQAPDLETRIAILQKKIYNDGINIPDDVVEYLASNITANIRELEGGLISLLAQATLNRKEITLDLARQMINKLVKNTRREISIDYIQKKVCEYFSLPTDVLQTKTRKREIVQARQIAMFFSKSMTKASLSSIGSIIGGKDHATVLHACKTVSNLIETDKQFRGQIEELEKKIKTS</sequence>
<dbReference type="GO" id="GO:0005886">
    <property type="term" value="C:plasma membrane"/>
    <property type="evidence" value="ECO:0007669"/>
    <property type="project" value="TreeGrafter"/>
</dbReference>